<dbReference type="PRINTS" id="PR00449">
    <property type="entry name" value="RASTRNSFRMNG"/>
</dbReference>
<dbReference type="SMART" id="SM00175">
    <property type="entry name" value="RAB"/>
    <property type="match status" value="1"/>
</dbReference>
<dbReference type="GO" id="GO:0005525">
    <property type="term" value="F:GTP binding"/>
    <property type="evidence" value="ECO:0007669"/>
    <property type="project" value="UniProtKB-KW"/>
</dbReference>
<dbReference type="PANTHER" id="PTHR47977">
    <property type="entry name" value="RAS-RELATED PROTEIN RAB"/>
    <property type="match status" value="1"/>
</dbReference>
<name>A0A6P6XSP6_DERPT</name>
<dbReference type="SMART" id="SM00173">
    <property type="entry name" value="RAS"/>
    <property type="match status" value="1"/>
</dbReference>
<evidence type="ECO:0000256" key="1">
    <source>
        <dbReference type="ARBA" id="ARBA00022741"/>
    </source>
</evidence>
<sequence>MITRTSSFNTIDNNNNNKNQDKLLTENFNDNNSEKLRQHPNNVKTIPFQRQTSFDDDDDKIKDCFHQHLENSIQIPIKEPLIHHIPNHQVHHRSHSLYQHQQQQQKRNNPFDNNHYNDNSINYLENDESLNPDRLNKLSNKSVNSLKHENDSYHSFIDKDIQNFIIKSSNENIVKEVKHNILDWYGYEKKHFNFYYKKIIVNENDCIVRILSRPQRQPTSKQTLKLIMIGDSTVGKTSLINRIRTGIFQSDPCPTIGIDFQTVQAKVDNEYYDLQLWDTAGQERYHSITRNYYRHVHAICMVFDVSKEQTFLNVRNWLTSIEDTVSKPIPLLLIGNKCDLRYTNNDGQFKFLSRQSGRRLADEIGPNCVFIETSCKTGFNVDNIMIIATKMIIAEQNRKNYKKINDGLKVANKSNYTKNCC</sequence>
<dbReference type="CDD" id="cd00154">
    <property type="entry name" value="Rab"/>
    <property type="match status" value="1"/>
</dbReference>
<dbReference type="AlphaFoldDB" id="A0A6P6XSP6"/>
<evidence type="ECO:0000256" key="4">
    <source>
        <dbReference type="SAM" id="MobiDB-lite"/>
    </source>
</evidence>
<dbReference type="SMART" id="SM00174">
    <property type="entry name" value="RHO"/>
    <property type="match status" value="1"/>
</dbReference>
<dbReference type="FunFam" id="3.40.50.300:FF:001129">
    <property type="entry name" value="ras-related protein Rab-44 isoform X2"/>
    <property type="match status" value="1"/>
</dbReference>
<evidence type="ECO:0000256" key="2">
    <source>
        <dbReference type="ARBA" id="ARBA00023134"/>
    </source>
</evidence>
<dbReference type="PROSITE" id="PS51420">
    <property type="entry name" value="RHO"/>
    <property type="match status" value="1"/>
</dbReference>
<dbReference type="PROSITE" id="PS51421">
    <property type="entry name" value="RAS"/>
    <property type="match status" value="1"/>
</dbReference>
<dbReference type="PROSITE" id="PS51419">
    <property type="entry name" value="RAB"/>
    <property type="match status" value="1"/>
</dbReference>
<keyword evidence="2" id="KW-0342">GTP-binding</keyword>
<proteinExistence type="predicted"/>
<evidence type="ECO:0000256" key="3">
    <source>
        <dbReference type="ARBA" id="ARBA00023288"/>
    </source>
</evidence>
<keyword evidence="1" id="KW-0547">Nucleotide-binding</keyword>
<keyword evidence="5" id="KW-1185">Reference proteome</keyword>
<dbReference type="InParanoid" id="A0A6P6XSP6"/>
<protein>
    <submittedName>
        <fullName evidence="6">Myb-like protein F</fullName>
    </submittedName>
</protein>
<feature type="compositionally biased region" description="Polar residues" evidence="4">
    <location>
        <begin position="39"/>
        <end position="52"/>
    </location>
</feature>
<dbReference type="NCBIfam" id="TIGR00231">
    <property type="entry name" value="small_GTP"/>
    <property type="match status" value="1"/>
</dbReference>
<dbReference type="KEGG" id="dpte:113790393"/>
<dbReference type="InterPro" id="IPR005225">
    <property type="entry name" value="Small_GTP-bd"/>
</dbReference>
<accession>A0A6P6XSP6</accession>
<dbReference type="RefSeq" id="XP_027195861.1">
    <property type="nucleotide sequence ID" value="XM_027340060.1"/>
</dbReference>
<dbReference type="InterPro" id="IPR050227">
    <property type="entry name" value="Rab"/>
</dbReference>
<evidence type="ECO:0000313" key="5">
    <source>
        <dbReference type="Proteomes" id="UP000515146"/>
    </source>
</evidence>
<organism evidence="5 6">
    <name type="scientific">Dermatophagoides pteronyssinus</name>
    <name type="common">European house dust mite</name>
    <dbReference type="NCBI Taxonomy" id="6956"/>
    <lineage>
        <taxon>Eukaryota</taxon>
        <taxon>Metazoa</taxon>
        <taxon>Ecdysozoa</taxon>
        <taxon>Arthropoda</taxon>
        <taxon>Chelicerata</taxon>
        <taxon>Arachnida</taxon>
        <taxon>Acari</taxon>
        <taxon>Acariformes</taxon>
        <taxon>Sarcoptiformes</taxon>
        <taxon>Astigmata</taxon>
        <taxon>Psoroptidia</taxon>
        <taxon>Analgoidea</taxon>
        <taxon>Pyroglyphidae</taxon>
        <taxon>Dermatophagoidinae</taxon>
        <taxon>Dermatophagoides</taxon>
    </lineage>
</organism>
<reference evidence="6" key="1">
    <citation type="submission" date="2025-08" db="UniProtKB">
        <authorList>
            <consortium name="RefSeq"/>
        </authorList>
    </citation>
    <scope>IDENTIFICATION</scope>
    <source>
        <strain evidence="6">Airmid</strain>
    </source>
</reference>
<dbReference type="SUPFAM" id="SSF52540">
    <property type="entry name" value="P-loop containing nucleoside triphosphate hydrolases"/>
    <property type="match status" value="1"/>
</dbReference>
<evidence type="ECO:0000313" key="6">
    <source>
        <dbReference type="RefSeq" id="XP_027195861.1"/>
    </source>
</evidence>
<dbReference type="SMART" id="SM00176">
    <property type="entry name" value="RAN"/>
    <property type="match status" value="1"/>
</dbReference>
<dbReference type="Proteomes" id="UP000515146">
    <property type="component" value="Unplaced"/>
</dbReference>
<feature type="region of interest" description="Disordered" evidence="4">
    <location>
        <begin position="89"/>
        <end position="128"/>
    </location>
</feature>
<keyword evidence="3" id="KW-0449">Lipoprotein</keyword>
<feature type="region of interest" description="Disordered" evidence="4">
    <location>
        <begin position="1"/>
        <end position="59"/>
    </location>
</feature>
<dbReference type="Gene3D" id="3.40.50.300">
    <property type="entry name" value="P-loop containing nucleotide triphosphate hydrolases"/>
    <property type="match status" value="1"/>
</dbReference>
<dbReference type="InterPro" id="IPR027417">
    <property type="entry name" value="P-loop_NTPase"/>
</dbReference>
<dbReference type="GO" id="GO:0003924">
    <property type="term" value="F:GTPase activity"/>
    <property type="evidence" value="ECO:0007669"/>
    <property type="project" value="InterPro"/>
</dbReference>
<dbReference type="PROSITE" id="PS51417">
    <property type="entry name" value="ARF"/>
    <property type="match status" value="1"/>
</dbReference>
<feature type="compositionally biased region" description="Polar residues" evidence="4">
    <location>
        <begin position="1"/>
        <end position="12"/>
    </location>
</feature>
<feature type="compositionally biased region" description="Low complexity" evidence="4">
    <location>
        <begin position="99"/>
        <end position="119"/>
    </location>
</feature>
<dbReference type="OrthoDB" id="10484455at2759"/>
<dbReference type="Pfam" id="PF00071">
    <property type="entry name" value="Ras"/>
    <property type="match status" value="1"/>
</dbReference>
<dbReference type="InterPro" id="IPR001806">
    <property type="entry name" value="Small_GTPase"/>
</dbReference>
<gene>
    <name evidence="6" type="primary">LOC113790393</name>
</gene>